<accession>A0A2P2GQK4</accession>
<proteinExistence type="predicted"/>
<organism evidence="1 2">
    <name type="scientific">Streptomyces showdoensis</name>
    <dbReference type="NCBI Taxonomy" id="68268"/>
    <lineage>
        <taxon>Bacteria</taxon>
        <taxon>Bacillati</taxon>
        <taxon>Actinomycetota</taxon>
        <taxon>Actinomycetes</taxon>
        <taxon>Kitasatosporales</taxon>
        <taxon>Streptomycetaceae</taxon>
        <taxon>Streptomyces</taxon>
    </lineage>
</organism>
<sequence>MTLILRDPGLHEPTDGDDCTVFSYFCRSHDRFYRHEACGEGQHLVVLHCEDHGPESMWPQPHMLALPEGFDPPLSEAQLDRVRAEWDTP</sequence>
<reference evidence="1 2" key="1">
    <citation type="submission" date="2015-05" db="EMBL/GenBank/DDBJ databases">
        <title>Draft Genome assembly of Streptomyces showdoensis.</title>
        <authorList>
            <person name="Thapa K.K."/>
            <person name="Metsa-Ketela M."/>
        </authorList>
    </citation>
    <scope>NUCLEOTIDE SEQUENCE [LARGE SCALE GENOMIC DNA]</scope>
    <source>
        <strain evidence="1 2">ATCC 15227</strain>
    </source>
</reference>
<keyword evidence="2" id="KW-1185">Reference proteome</keyword>
<dbReference type="OrthoDB" id="4220161at2"/>
<dbReference type="Proteomes" id="UP000265325">
    <property type="component" value="Unassembled WGS sequence"/>
</dbReference>
<gene>
    <name evidence="1" type="ORF">VO63_14145</name>
</gene>
<dbReference type="RefSeq" id="WP_046908119.1">
    <property type="nucleotide sequence ID" value="NZ_BAAAXG010000004.1"/>
</dbReference>
<dbReference type="AlphaFoldDB" id="A0A2P2GQK4"/>
<name>A0A2P2GQK4_STREW</name>
<protein>
    <submittedName>
        <fullName evidence="1">Uncharacterized protein</fullName>
    </submittedName>
</protein>
<dbReference type="EMBL" id="LAQS01000019">
    <property type="protein sequence ID" value="KKZ73139.1"/>
    <property type="molecule type" value="Genomic_DNA"/>
</dbReference>
<comment type="caution">
    <text evidence="1">The sequence shown here is derived from an EMBL/GenBank/DDBJ whole genome shotgun (WGS) entry which is preliminary data.</text>
</comment>
<evidence type="ECO:0000313" key="1">
    <source>
        <dbReference type="EMBL" id="KKZ73139.1"/>
    </source>
</evidence>
<evidence type="ECO:0000313" key="2">
    <source>
        <dbReference type="Proteomes" id="UP000265325"/>
    </source>
</evidence>